<organism evidence="2 3">
    <name type="scientific">Segatella copri</name>
    <dbReference type="NCBI Taxonomy" id="165179"/>
    <lineage>
        <taxon>Bacteria</taxon>
        <taxon>Pseudomonadati</taxon>
        <taxon>Bacteroidota</taxon>
        <taxon>Bacteroidia</taxon>
        <taxon>Bacteroidales</taxon>
        <taxon>Prevotellaceae</taxon>
        <taxon>Segatella</taxon>
    </lineage>
</organism>
<name>A0AA90ZL75_9BACT</name>
<protein>
    <submittedName>
        <fullName evidence="2">RNA-directed DNA polymerase</fullName>
    </submittedName>
</protein>
<dbReference type="GO" id="GO:0003964">
    <property type="term" value="F:RNA-directed DNA polymerase activity"/>
    <property type="evidence" value="ECO:0007669"/>
    <property type="project" value="UniProtKB-KW"/>
</dbReference>
<dbReference type="Pfam" id="PF00078">
    <property type="entry name" value="RVT_1"/>
    <property type="match status" value="1"/>
</dbReference>
<evidence type="ECO:0000313" key="3">
    <source>
        <dbReference type="Proteomes" id="UP000442105"/>
    </source>
</evidence>
<dbReference type="PROSITE" id="PS50878">
    <property type="entry name" value="RT_POL"/>
    <property type="match status" value="1"/>
</dbReference>
<accession>A0AA90ZL75</accession>
<gene>
    <name evidence="2" type="ORF">F7D95_07070</name>
</gene>
<dbReference type="EMBL" id="VZCW01000193">
    <property type="protein sequence ID" value="MQN12586.1"/>
    <property type="molecule type" value="Genomic_DNA"/>
</dbReference>
<comment type="caution">
    <text evidence="2">The sequence shown here is derived from an EMBL/GenBank/DDBJ whole genome shotgun (WGS) entry which is preliminary data.</text>
</comment>
<sequence length="274" mass="32196">MGEGFGERKKNKPYKRKGIPQGGALSGLIANIMMHYVDLSIQDVIAGKDVAYLRFCDDMILVTADEKLASEVLDIYIRRLKSSRLHPYPIKSMNIQRMKDFWDGKSRGPYKWGEHGRDIFPWITFVGFDINWRGEVRVRKKSYQKQLTKQHSVVWNLLNQYDKDKTPRYCMNTILESLRNRLIGMSVGRVTLWNYHDYKNVHCWLAAFPLLDKNKWAVAQLKGLDRHREKELYDANKKLKSIDCGTRSKNPDGVRRKEHYYGKAFSYYGQAYKD</sequence>
<dbReference type="AlphaFoldDB" id="A0AA90ZL75"/>
<dbReference type="SUPFAM" id="SSF56672">
    <property type="entry name" value="DNA/RNA polymerases"/>
    <property type="match status" value="1"/>
</dbReference>
<reference evidence="3" key="1">
    <citation type="submission" date="2019-09" db="EMBL/GenBank/DDBJ databases">
        <title>Distinct polysaccharide growth profiles of human intestinal Prevotella copri isolates.</title>
        <authorList>
            <person name="Fehlner-Peach H."/>
            <person name="Magnabosco C."/>
            <person name="Raghavan V."/>
            <person name="Scher J.U."/>
            <person name="Tett A."/>
            <person name="Cox L.M."/>
            <person name="Gottsegen C."/>
            <person name="Watters A."/>
            <person name="Wiltshire- Gordon J.D."/>
            <person name="Segata N."/>
            <person name="Bonneau R."/>
            <person name="Littman D.R."/>
        </authorList>
    </citation>
    <scope>NUCLEOTIDE SEQUENCE [LARGE SCALE GENOMIC DNA]</scope>
    <source>
        <strain evidence="3">iAQ1179</strain>
    </source>
</reference>
<evidence type="ECO:0000313" key="2">
    <source>
        <dbReference type="EMBL" id="MQN12586.1"/>
    </source>
</evidence>
<dbReference type="RefSeq" id="WP_153128422.1">
    <property type="nucleotide sequence ID" value="NZ_VZCW01000193.1"/>
</dbReference>
<keyword evidence="2" id="KW-0695">RNA-directed DNA polymerase</keyword>
<keyword evidence="2" id="KW-0548">Nucleotidyltransferase</keyword>
<evidence type="ECO:0000259" key="1">
    <source>
        <dbReference type="PROSITE" id="PS50878"/>
    </source>
</evidence>
<proteinExistence type="predicted"/>
<feature type="domain" description="Reverse transcriptase" evidence="1">
    <location>
        <begin position="1"/>
        <end position="130"/>
    </location>
</feature>
<keyword evidence="2" id="KW-0808">Transferase</keyword>
<dbReference type="InterPro" id="IPR000477">
    <property type="entry name" value="RT_dom"/>
</dbReference>
<dbReference type="CDD" id="cd01646">
    <property type="entry name" value="RT_Bac_retron_I"/>
    <property type="match status" value="1"/>
</dbReference>
<dbReference type="Proteomes" id="UP000442105">
    <property type="component" value="Unassembled WGS sequence"/>
</dbReference>
<dbReference type="InterPro" id="IPR043502">
    <property type="entry name" value="DNA/RNA_pol_sf"/>
</dbReference>